<evidence type="ECO:0000259" key="9">
    <source>
        <dbReference type="Pfam" id="PF22692"/>
    </source>
</evidence>
<keyword evidence="10" id="KW-0969">Cilium</keyword>
<evidence type="ECO:0000259" key="8">
    <source>
        <dbReference type="Pfam" id="PF07559"/>
    </source>
</evidence>
<dbReference type="Pfam" id="PF07559">
    <property type="entry name" value="FlgE_D2"/>
    <property type="match status" value="1"/>
</dbReference>
<keyword evidence="11" id="KW-1185">Reference proteome</keyword>
<dbReference type="Pfam" id="PF06429">
    <property type="entry name" value="Flg_bbr_C"/>
    <property type="match status" value="1"/>
</dbReference>
<dbReference type="EMBL" id="BMQB01000002">
    <property type="protein sequence ID" value="GGJ82456.1"/>
    <property type="molecule type" value="Genomic_DNA"/>
</dbReference>
<keyword evidence="4 5" id="KW-0975">Bacterial flagellum</keyword>
<dbReference type="PANTHER" id="PTHR30435">
    <property type="entry name" value="FLAGELLAR PROTEIN"/>
    <property type="match status" value="1"/>
</dbReference>
<dbReference type="GO" id="GO:0009424">
    <property type="term" value="C:bacterial-type flagellum hook"/>
    <property type="evidence" value="ECO:0007669"/>
    <property type="project" value="TreeGrafter"/>
</dbReference>
<dbReference type="GO" id="GO:0005829">
    <property type="term" value="C:cytosol"/>
    <property type="evidence" value="ECO:0007669"/>
    <property type="project" value="TreeGrafter"/>
</dbReference>
<protein>
    <recommendedName>
        <fullName evidence="3 5">Flagellar hook protein FlgE</fullName>
    </recommendedName>
</protein>
<evidence type="ECO:0000313" key="10">
    <source>
        <dbReference type="EMBL" id="GGJ82456.1"/>
    </source>
</evidence>
<comment type="caution">
    <text evidence="10">The sequence shown here is derived from an EMBL/GenBank/DDBJ whole genome shotgun (WGS) entry which is preliminary data.</text>
</comment>
<dbReference type="Proteomes" id="UP000649739">
    <property type="component" value="Unassembled WGS sequence"/>
</dbReference>
<dbReference type="InterPro" id="IPR001444">
    <property type="entry name" value="Flag_bb_rod_N"/>
</dbReference>
<dbReference type="PANTHER" id="PTHR30435:SF1">
    <property type="entry name" value="FLAGELLAR HOOK PROTEIN FLGE"/>
    <property type="match status" value="1"/>
</dbReference>
<feature type="domain" description="Flagellar hook protein FlgE D2" evidence="8">
    <location>
        <begin position="187"/>
        <end position="273"/>
    </location>
</feature>
<evidence type="ECO:0000256" key="3">
    <source>
        <dbReference type="ARBA" id="ARBA00019015"/>
    </source>
</evidence>
<dbReference type="Pfam" id="PF22692">
    <property type="entry name" value="LlgE_F_G_D1"/>
    <property type="match status" value="1"/>
</dbReference>
<dbReference type="SUPFAM" id="SSF117143">
    <property type="entry name" value="Flagellar hook protein flgE"/>
    <property type="match status" value="1"/>
</dbReference>
<dbReference type="Gene3D" id="2.60.98.20">
    <property type="entry name" value="Flagellar hook protein FlgE"/>
    <property type="match status" value="1"/>
</dbReference>
<keyword evidence="10" id="KW-0966">Cell projection</keyword>
<evidence type="ECO:0000256" key="4">
    <source>
        <dbReference type="ARBA" id="ARBA00023143"/>
    </source>
</evidence>
<comment type="function">
    <text evidence="5">A flexible structure which links the flagellar filament to the drive apparatus in the basal body.</text>
</comment>
<feature type="domain" description="Flagellar basal-body/hook protein C-terminal" evidence="7">
    <location>
        <begin position="347"/>
        <end position="392"/>
    </location>
</feature>
<accession>A0A8J3B1G3</accession>
<sequence>MLRSLFSGISGLRAHQTMMDVTGNNIANVNTTGFKSSQSTFQDTLSQMIQPAGGPVPNALGGTNPAQVGLGVRLGGITTNFTQGATQMTGRTTDLMIQGDGFFAVNNGSETLFTRNGSFSFDTNGTLVTNGGLQVQGWQANAAGTVNTNGSPGPITLPISALLPPLATTSATFSGNLPGSSAVNTAVTTSMTVYDAAGASSTLSVTFTKANATDWNVSYDGGTTTSGTLTFDATGAYTGGSPVVDPGTGVSADLDGITAYAGASTVNPQTQNGSSAGSLQSFTISQDGVINGVYSNGLKQPLGQLALVTFNNPSGMEKAGDSMYRNTVNSGPAQFGIAGSGGRGTLQSGALEMSNVDLAQEFTNLVIAQRGFQANSRVITTSDQLLEDLVNLKR</sequence>
<feature type="domain" description="Flagellar hook protein FlgE/F/G-like D1" evidence="9">
    <location>
        <begin position="96"/>
        <end position="158"/>
    </location>
</feature>
<dbReference type="InterPro" id="IPR010930">
    <property type="entry name" value="Flg_bb/hook_C_dom"/>
</dbReference>
<reference evidence="10" key="2">
    <citation type="submission" date="2020-09" db="EMBL/GenBank/DDBJ databases">
        <authorList>
            <person name="Sun Q."/>
            <person name="Ohkuma M."/>
        </authorList>
    </citation>
    <scope>NUCLEOTIDE SEQUENCE</scope>
    <source>
        <strain evidence="10">JCM 3090</strain>
    </source>
</reference>
<comment type="similarity">
    <text evidence="2 5">Belongs to the flagella basal body rod proteins family.</text>
</comment>
<dbReference type="NCBIfam" id="TIGR03506">
    <property type="entry name" value="FlgEFG_subfam"/>
    <property type="match status" value="1"/>
</dbReference>
<reference evidence="10" key="1">
    <citation type="journal article" date="2014" name="Int. J. Syst. Evol. Microbiol.">
        <title>Complete genome sequence of Corynebacterium casei LMG S-19264T (=DSM 44701T), isolated from a smear-ripened cheese.</title>
        <authorList>
            <consortium name="US DOE Joint Genome Institute (JGI-PGF)"/>
            <person name="Walter F."/>
            <person name="Albersmeier A."/>
            <person name="Kalinowski J."/>
            <person name="Ruckert C."/>
        </authorList>
    </citation>
    <scope>NUCLEOTIDE SEQUENCE</scope>
    <source>
        <strain evidence="10">JCM 3090</strain>
    </source>
</reference>
<dbReference type="RefSeq" id="WP_189168877.1">
    <property type="nucleotide sequence ID" value="NZ_BMQB01000002.1"/>
</dbReference>
<evidence type="ECO:0000256" key="5">
    <source>
        <dbReference type="RuleBase" id="RU362116"/>
    </source>
</evidence>
<dbReference type="GO" id="GO:0071978">
    <property type="term" value="P:bacterial-type flagellum-dependent swarming motility"/>
    <property type="evidence" value="ECO:0007669"/>
    <property type="project" value="TreeGrafter"/>
</dbReference>
<organism evidence="10 11">
    <name type="scientific">Pilimelia anulata</name>
    <dbReference type="NCBI Taxonomy" id="53371"/>
    <lineage>
        <taxon>Bacteria</taxon>
        <taxon>Bacillati</taxon>
        <taxon>Actinomycetota</taxon>
        <taxon>Actinomycetes</taxon>
        <taxon>Micromonosporales</taxon>
        <taxon>Micromonosporaceae</taxon>
        <taxon>Pilimelia</taxon>
    </lineage>
</organism>
<dbReference type="GO" id="GO:0009425">
    <property type="term" value="C:bacterial-type flagellum basal body"/>
    <property type="evidence" value="ECO:0007669"/>
    <property type="project" value="UniProtKB-SubCell"/>
</dbReference>
<evidence type="ECO:0000256" key="1">
    <source>
        <dbReference type="ARBA" id="ARBA00004117"/>
    </source>
</evidence>
<gene>
    <name evidence="10" type="primary">flgE</name>
    <name evidence="10" type="ORF">GCM10010123_10160</name>
</gene>
<feature type="domain" description="Flagellar basal body rod protein N-terminal" evidence="6">
    <location>
        <begin position="8"/>
        <end position="35"/>
    </location>
</feature>
<evidence type="ECO:0000259" key="6">
    <source>
        <dbReference type="Pfam" id="PF00460"/>
    </source>
</evidence>
<dbReference type="Pfam" id="PF00460">
    <property type="entry name" value="Flg_bb_rod"/>
    <property type="match status" value="1"/>
</dbReference>
<proteinExistence type="inferred from homology"/>
<name>A0A8J3B1G3_9ACTN</name>
<evidence type="ECO:0000256" key="2">
    <source>
        <dbReference type="ARBA" id="ARBA00009677"/>
    </source>
</evidence>
<dbReference type="InterPro" id="IPR053967">
    <property type="entry name" value="LlgE_F_G-like_D1"/>
</dbReference>
<dbReference type="InterPro" id="IPR020013">
    <property type="entry name" value="Flagellar_FlgE/F/G"/>
</dbReference>
<comment type="subcellular location">
    <subcellularLocation>
        <location evidence="1 5">Bacterial flagellum basal body</location>
    </subcellularLocation>
</comment>
<dbReference type="InterPro" id="IPR011491">
    <property type="entry name" value="FlgE_D2"/>
</dbReference>
<dbReference type="InterPro" id="IPR037925">
    <property type="entry name" value="FlgE/F/G-like"/>
</dbReference>
<dbReference type="InterPro" id="IPR037058">
    <property type="entry name" value="Falgellar_hook_FlgE_sf"/>
</dbReference>
<evidence type="ECO:0000313" key="11">
    <source>
        <dbReference type="Proteomes" id="UP000649739"/>
    </source>
</evidence>
<dbReference type="AlphaFoldDB" id="A0A8J3B1G3"/>
<evidence type="ECO:0000259" key="7">
    <source>
        <dbReference type="Pfam" id="PF06429"/>
    </source>
</evidence>
<keyword evidence="10" id="KW-0282">Flagellum</keyword>